<feature type="compositionally biased region" description="Polar residues" evidence="1">
    <location>
        <begin position="42"/>
        <end position="52"/>
    </location>
</feature>
<protein>
    <submittedName>
        <fullName evidence="2">Uncharacterized protein</fullName>
    </submittedName>
</protein>
<evidence type="ECO:0000256" key="1">
    <source>
        <dbReference type="SAM" id="MobiDB-lite"/>
    </source>
</evidence>
<sequence>MSTTPNSATVEAEQPTGNDITASNLPTTPLPPSPAQLDSLLRSPTSPVNRSRPSPEQRDERCWITTKQTNARRALHRDPQTTMYCYMNFRNAIADLIPVPGLPGAYLARDVAPSAPPSATPSPPTVGAKDTPELPSYHWPRLDGRYLYISRGNEAVKQHLEDMKAGISVEEIQSRCERVRAEREAMGLDKYGRKVRQFGAPPSVPTPQQMREEDEYDYPSYEHLIPLSSLYSSTLQRFHAHVLRIYTPGLTNLARLPSTFTDGTQQRMLETVWGRLSDGSAFALGKRLWDSTVSVAGTLLERRREREKNGGSGAGGAGGLPPPPVGGIGGLGGSGATPA</sequence>
<dbReference type="OrthoDB" id="2501121at2759"/>
<accession>A0A1Y2EDC2</accession>
<gene>
    <name evidence="2" type="ORF">BCR35DRAFT_308054</name>
</gene>
<reference evidence="2 3" key="1">
    <citation type="submission" date="2016-07" db="EMBL/GenBank/DDBJ databases">
        <title>Pervasive Adenine N6-methylation of Active Genes in Fungi.</title>
        <authorList>
            <consortium name="DOE Joint Genome Institute"/>
            <person name="Mondo S.J."/>
            <person name="Dannebaum R.O."/>
            <person name="Kuo R.C."/>
            <person name="Labutti K."/>
            <person name="Haridas S."/>
            <person name="Kuo A."/>
            <person name="Salamov A."/>
            <person name="Ahrendt S.R."/>
            <person name="Lipzen A."/>
            <person name="Sullivan W."/>
            <person name="Andreopoulos W.B."/>
            <person name="Clum A."/>
            <person name="Lindquist E."/>
            <person name="Daum C."/>
            <person name="Ramamoorthy G.K."/>
            <person name="Gryganskyi A."/>
            <person name="Culley D."/>
            <person name="Magnuson J.K."/>
            <person name="James T.Y."/>
            <person name="O'Malley M.A."/>
            <person name="Stajich J.E."/>
            <person name="Spatafora J.W."/>
            <person name="Visel A."/>
            <person name="Grigoriev I.V."/>
        </authorList>
    </citation>
    <scope>NUCLEOTIDE SEQUENCE [LARGE SCALE GENOMIC DNA]</scope>
    <source>
        <strain evidence="2 3">62-1032</strain>
    </source>
</reference>
<feature type="compositionally biased region" description="Polar residues" evidence="1">
    <location>
        <begin position="1"/>
        <end position="21"/>
    </location>
</feature>
<dbReference type="AlphaFoldDB" id="A0A1Y2EDC2"/>
<dbReference type="InParanoid" id="A0A1Y2EDC2"/>
<name>A0A1Y2EDC2_9BASI</name>
<comment type="caution">
    <text evidence="2">The sequence shown here is derived from an EMBL/GenBank/DDBJ whole genome shotgun (WGS) entry which is preliminary data.</text>
</comment>
<feature type="region of interest" description="Disordered" evidence="1">
    <location>
        <begin position="112"/>
        <end position="134"/>
    </location>
</feature>
<feature type="region of interest" description="Disordered" evidence="1">
    <location>
        <begin position="301"/>
        <end position="339"/>
    </location>
</feature>
<feature type="region of interest" description="Disordered" evidence="1">
    <location>
        <begin position="1"/>
        <end position="61"/>
    </location>
</feature>
<organism evidence="2 3">
    <name type="scientific">Leucosporidium creatinivorum</name>
    <dbReference type="NCBI Taxonomy" id="106004"/>
    <lineage>
        <taxon>Eukaryota</taxon>
        <taxon>Fungi</taxon>
        <taxon>Dikarya</taxon>
        <taxon>Basidiomycota</taxon>
        <taxon>Pucciniomycotina</taxon>
        <taxon>Microbotryomycetes</taxon>
        <taxon>Leucosporidiales</taxon>
        <taxon>Leucosporidium</taxon>
    </lineage>
</organism>
<feature type="compositionally biased region" description="Gly residues" evidence="1">
    <location>
        <begin position="326"/>
        <end position="339"/>
    </location>
</feature>
<evidence type="ECO:0000313" key="3">
    <source>
        <dbReference type="Proteomes" id="UP000193467"/>
    </source>
</evidence>
<feature type="compositionally biased region" description="Pro residues" evidence="1">
    <location>
        <begin position="114"/>
        <end position="124"/>
    </location>
</feature>
<keyword evidence="3" id="KW-1185">Reference proteome</keyword>
<proteinExistence type="predicted"/>
<feature type="compositionally biased region" description="Gly residues" evidence="1">
    <location>
        <begin position="310"/>
        <end position="319"/>
    </location>
</feature>
<dbReference type="EMBL" id="MCGR01000057">
    <property type="protein sequence ID" value="ORY69266.1"/>
    <property type="molecule type" value="Genomic_DNA"/>
</dbReference>
<evidence type="ECO:0000313" key="2">
    <source>
        <dbReference type="EMBL" id="ORY69266.1"/>
    </source>
</evidence>
<dbReference type="Proteomes" id="UP000193467">
    <property type="component" value="Unassembled WGS sequence"/>
</dbReference>